<feature type="transmembrane region" description="Helical" evidence="2">
    <location>
        <begin position="297"/>
        <end position="315"/>
    </location>
</feature>
<feature type="transmembrane region" description="Helical" evidence="2">
    <location>
        <begin position="490"/>
        <end position="511"/>
    </location>
</feature>
<dbReference type="EMBL" id="KE504159">
    <property type="protein sequence ID" value="EPS99069.1"/>
    <property type="molecule type" value="Genomic_DNA"/>
</dbReference>
<dbReference type="InParanoid" id="S8FL81"/>
<feature type="transmembrane region" description="Helical" evidence="2">
    <location>
        <begin position="523"/>
        <end position="545"/>
    </location>
</feature>
<dbReference type="AlphaFoldDB" id="S8FL81"/>
<feature type="compositionally biased region" description="Low complexity" evidence="1">
    <location>
        <begin position="659"/>
        <end position="671"/>
    </location>
</feature>
<feature type="transmembrane region" description="Helical" evidence="2">
    <location>
        <begin position="322"/>
        <end position="341"/>
    </location>
</feature>
<dbReference type="HOGENOM" id="CLU_021809_1_0_1"/>
<dbReference type="GO" id="GO:0005794">
    <property type="term" value="C:Golgi apparatus"/>
    <property type="evidence" value="ECO:0007669"/>
    <property type="project" value="TreeGrafter"/>
</dbReference>
<feature type="region of interest" description="Disordered" evidence="1">
    <location>
        <begin position="626"/>
        <end position="680"/>
    </location>
</feature>
<feature type="transmembrane region" description="Helical" evidence="2">
    <location>
        <begin position="463"/>
        <end position="483"/>
    </location>
</feature>
<name>S8FL81_FOMSC</name>
<keyword evidence="4" id="KW-1185">Reference proteome</keyword>
<keyword evidence="2" id="KW-0472">Membrane</keyword>
<gene>
    <name evidence="3" type="ORF">FOMPIDRAFT_1024322</name>
</gene>
<keyword evidence="2" id="KW-1133">Transmembrane helix</keyword>
<feature type="compositionally biased region" description="Acidic residues" evidence="1">
    <location>
        <begin position="211"/>
        <end position="240"/>
    </location>
</feature>
<evidence type="ECO:0000256" key="2">
    <source>
        <dbReference type="SAM" id="Phobius"/>
    </source>
</evidence>
<dbReference type="PANTHER" id="PTHR34391">
    <property type="entry name" value="UPF0658 GOLGI APPARATUS MEMBRANE PROTEIN C1952.10C-RELATED"/>
    <property type="match status" value="1"/>
</dbReference>
<evidence type="ECO:0000313" key="4">
    <source>
        <dbReference type="Proteomes" id="UP000015241"/>
    </source>
</evidence>
<protein>
    <submittedName>
        <fullName evidence="3">Uncharacterized protein</fullName>
    </submittedName>
</protein>
<feature type="region of interest" description="Disordered" evidence="1">
    <location>
        <begin position="200"/>
        <end position="252"/>
    </location>
</feature>
<keyword evidence="2" id="KW-0812">Transmembrane</keyword>
<evidence type="ECO:0000313" key="3">
    <source>
        <dbReference type="EMBL" id="EPS99069.1"/>
    </source>
</evidence>
<sequence length="680" mass="74218">MISCHLVQWERVTLSKLTTFYFIFSLLHFAVQLGLQSEAFAINAHAASFLGTLVSQGNATQTGFTVWDGALRMCTNAPASLSAESCEILWQPPSMTGNNTVDLMSSNTTSTTTSSIASTAVSSALSNKTVLSYSVASSSSVPLSSSTAAFNATTSASVKAPSSSAAHSSTIILSAATPIVVSGSTFSATRTVTVTLIPTPSATAVTSADAEKEEEEEEEEEEQGEEQDELEEQEEDGDVEEHDHRRRSISTESITVNGQRGLKFSGHGFTDETLSYTCLTVLNWPVSQLDNTKREDITFILFQFWLLAMSLVALLNESIPHIIATLLMHVAATAWGSFQIFDTAQFHSEFSQLTTNGACHANLLPTYWEERSDVEIPSLVLNGVALVVSGVLSWRLVKSFGWQTFKRVGASRTINRIYNVVLLLSISIQVALFFIAVTAGLWMDQLIHGNIGAHTEHATAFKIVDVVVLVILIPWLSMGWIAVRREARLPMLAFLVLAIVYLTGWGSMFTAATFRWTFVQWRFFSIMASMSVILAAVTFALGILCRVNFGKGLPRYLNAEQPLPDDGKDFLPTAVDSKTGDIEKVEFPSTKTLVPTYMDFDEAEPQARAMGPRFFNTSLQPFEQQADAPPAYSAPYGNGSPMSSRTVLGEMHSLRRTPTNSSDASNASDSSTRSKRWVIE</sequence>
<dbReference type="STRING" id="743788.S8FL81"/>
<feature type="transmembrane region" description="Helical" evidence="2">
    <location>
        <begin position="417"/>
        <end position="443"/>
    </location>
</feature>
<reference evidence="3 4" key="1">
    <citation type="journal article" date="2012" name="Science">
        <title>The Paleozoic origin of enzymatic lignin decomposition reconstructed from 31 fungal genomes.</title>
        <authorList>
            <person name="Floudas D."/>
            <person name="Binder M."/>
            <person name="Riley R."/>
            <person name="Barry K."/>
            <person name="Blanchette R.A."/>
            <person name="Henrissat B."/>
            <person name="Martinez A.T."/>
            <person name="Otillar R."/>
            <person name="Spatafora J.W."/>
            <person name="Yadav J.S."/>
            <person name="Aerts A."/>
            <person name="Benoit I."/>
            <person name="Boyd A."/>
            <person name="Carlson A."/>
            <person name="Copeland A."/>
            <person name="Coutinho P.M."/>
            <person name="de Vries R.P."/>
            <person name="Ferreira P."/>
            <person name="Findley K."/>
            <person name="Foster B."/>
            <person name="Gaskell J."/>
            <person name="Glotzer D."/>
            <person name="Gorecki P."/>
            <person name="Heitman J."/>
            <person name="Hesse C."/>
            <person name="Hori C."/>
            <person name="Igarashi K."/>
            <person name="Jurgens J.A."/>
            <person name="Kallen N."/>
            <person name="Kersten P."/>
            <person name="Kohler A."/>
            <person name="Kuees U."/>
            <person name="Kumar T.K.A."/>
            <person name="Kuo A."/>
            <person name="LaButti K."/>
            <person name="Larrondo L.F."/>
            <person name="Lindquist E."/>
            <person name="Ling A."/>
            <person name="Lombard V."/>
            <person name="Lucas S."/>
            <person name="Lundell T."/>
            <person name="Martin R."/>
            <person name="McLaughlin D.J."/>
            <person name="Morgenstern I."/>
            <person name="Morin E."/>
            <person name="Murat C."/>
            <person name="Nagy L.G."/>
            <person name="Nolan M."/>
            <person name="Ohm R.A."/>
            <person name="Patyshakuliyeva A."/>
            <person name="Rokas A."/>
            <person name="Ruiz-Duenas F.J."/>
            <person name="Sabat G."/>
            <person name="Salamov A."/>
            <person name="Samejima M."/>
            <person name="Schmutz J."/>
            <person name="Slot J.C."/>
            <person name="St John F."/>
            <person name="Stenlid J."/>
            <person name="Sun H."/>
            <person name="Sun S."/>
            <person name="Syed K."/>
            <person name="Tsang A."/>
            <person name="Wiebenga A."/>
            <person name="Young D."/>
            <person name="Pisabarro A."/>
            <person name="Eastwood D.C."/>
            <person name="Martin F."/>
            <person name="Cullen D."/>
            <person name="Grigoriev I.V."/>
            <person name="Hibbett D.S."/>
        </authorList>
    </citation>
    <scope>NUCLEOTIDE SEQUENCE</scope>
    <source>
        <strain evidence="4">FP-58527</strain>
    </source>
</reference>
<dbReference type="eggNOG" id="ENOG502S65M">
    <property type="taxonomic scope" value="Eukaryota"/>
</dbReference>
<feature type="transmembrane region" description="Helical" evidence="2">
    <location>
        <begin position="376"/>
        <end position="397"/>
    </location>
</feature>
<dbReference type="InterPro" id="IPR040410">
    <property type="entry name" value="UPF0658_Golgi"/>
</dbReference>
<accession>S8FL81</accession>
<proteinExistence type="predicted"/>
<dbReference type="OrthoDB" id="2448307at2759"/>
<dbReference type="Proteomes" id="UP000015241">
    <property type="component" value="Unassembled WGS sequence"/>
</dbReference>
<dbReference type="PANTHER" id="PTHR34391:SF2">
    <property type="entry name" value="TRP C-TERMINAL DOMAIN-CONTAINING PROTEIN"/>
    <property type="match status" value="1"/>
</dbReference>
<organism evidence="3 4">
    <name type="scientific">Fomitopsis schrenkii</name>
    <name type="common">Brown rot fungus</name>
    <dbReference type="NCBI Taxonomy" id="2126942"/>
    <lineage>
        <taxon>Eukaryota</taxon>
        <taxon>Fungi</taxon>
        <taxon>Dikarya</taxon>
        <taxon>Basidiomycota</taxon>
        <taxon>Agaricomycotina</taxon>
        <taxon>Agaricomycetes</taxon>
        <taxon>Polyporales</taxon>
        <taxon>Fomitopsis</taxon>
    </lineage>
</organism>
<evidence type="ECO:0000256" key="1">
    <source>
        <dbReference type="SAM" id="MobiDB-lite"/>
    </source>
</evidence>